<dbReference type="Proteomes" id="UP000236161">
    <property type="component" value="Unassembled WGS sequence"/>
</dbReference>
<proteinExistence type="predicted"/>
<name>A0A2I0ANG9_9ASPA</name>
<reference evidence="1 2" key="1">
    <citation type="journal article" date="2017" name="Nature">
        <title>The Apostasia genome and the evolution of orchids.</title>
        <authorList>
            <person name="Zhang G.Q."/>
            <person name="Liu K.W."/>
            <person name="Li Z."/>
            <person name="Lohaus R."/>
            <person name="Hsiao Y.Y."/>
            <person name="Niu S.C."/>
            <person name="Wang J.Y."/>
            <person name="Lin Y.C."/>
            <person name="Xu Q."/>
            <person name="Chen L.J."/>
            <person name="Yoshida K."/>
            <person name="Fujiwara S."/>
            <person name="Wang Z.W."/>
            <person name="Zhang Y.Q."/>
            <person name="Mitsuda N."/>
            <person name="Wang M."/>
            <person name="Liu G.H."/>
            <person name="Pecoraro L."/>
            <person name="Huang H.X."/>
            <person name="Xiao X.J."/>
            <person name="Lin M."/>
            <person name="Wu X.Y."/>
            <person name="Wu W.L."/>
            <person name="Chen Y.Y."/>
            <person name="Chang S.B."/>
            <person name="Sakamoto S."/>
            <person name="Ohme-Takagi M."/>
            <person name="Yagi M."/>
            <person name="Zeng S.J."/>
            <person name="Shen C.Y."/>
            <person name="Yeh C.M."/>
            <person name="Luo Y.B."/>
            <person name="Tsai W.C."/>
            <person name="Van de Peer Y."/>
            <person name="Liu Z.J."/>
        </authorList>
    </citation>
    <scope>NUCLEOTIDE SEQUENCE [LARGE SCALE GENOMIC DNA]</scope>
    <source>
        <strain evidence="2">cv. Shenzhen</strain>
        <tissue evidence="1">Stem</tissue>
    </source>
</reference>
<accession>A0A2I0ANG9</accession>
<gene>
    <name evidence="1" type="ORF">AXF42_Ash002412</name>
</gene>
<dbReference type="OrthoDB" id="1934719at2759"/>
<keyword evidence="2" id="KW-1185">Reference proteome</keyword>
<organism evidence="1 2">
    <name type="scientific">Apostasia shenzhenica</name>
    <dbReference type="NCBI Taxonomy" id="1088818"/>
    <lineage>
        <taxon>Eukaryota</taxon>
        <taxon>Viridiplantae</taxon>
        <taxon>Streptophyta</taxon>
        <taxon>Embryophyta</taxon>
        <taxon>Tracheophyta</taxon>
        <taxon>Spermatophyta</taxon>
        <taxon>Magnoliopsida</taxon>
        <taxon>Liliopsida</taxon>
        <taxon>Asparagales</taxon>
        <taxon>Orchidaceae</taxon>
        <taxon>Apostasioideae</taxon>
        <taxon>Apostasia</taxon>
    </lineage>
</organism>
<evidence type="ECO:0000313" key="1">
    <source>
        <dbReference type="EMBL" id="PKA57108.1"/>
    </source>
</evidence>
<protein>
    <submittedName>
        <fullName evidence="1">Uncharacterized protein</fullName>
    </submittedName>
</protein>
<sequence>MEEETQELPEDLELRATLHLGVGLDLIKPFTRKEVQKIVFSFAINKTPEKDELIGNFFKGYWVIVGKEVVKTILTIFESRIITPSWEKARVTLAPKVANVDQALI</sequence>
<evidence type="ECO:0000313" key="2">
    <source>
        <dbReference type="Proteomes" id="UP000236161"/>
    </source>
</evidence>
<dbReference type="EMBL" id="KZ451969">
    <property type="protein sequence ID" value="PKA57108.1"/>
    <property type="molecule type" value="Genomic_DNA"/>
</dbReference>
<dbReference type="AlphaFoldDB" id="A0A2I0ANG9"/>